<proteinExistence type="predicted"/>
<reference evidence="1 2" key="1">
    <citation type="submission" date="2023-03" db="EMBL/GenBank/DDBJ databases">
        <title>Draft genome sequence of type strain Streptomyces ferralitis JCM 14344.</title>
        <authorList>
            <person name="Klaysubun C."/>
            <person name="Duangmal K."/>
        </authorList>
    </citation>
    <scope>NUCLEOTIDE SEQUENCE [LARGE SCALE GENOMIC DNA]</scope>
    <source>
        <strain evidence="1 2">JCM 14344</strain>
    </source>
</reference>
<gene>
    <name evidence="1" type="ORF">P2L57_35865</name>
</gene>
<name>A0ABT5ZAM7_9ACTN</name>
<accession>A0ABT5ZAM7</accession>
<sequence length="134" mass="14940">MASVWVATNTTQEGTFALVRDCEIRSLRMDGSKLRTLTAMTADPEGPRTALVYAPETDVPYRGIETAPPLPPCFHLELIHHLDSARNLVANDPEGPVLIIRAGLEDGEWKWRTYTYDTFHAHMTMEAITTAEQG</sequence>
<evidence type="ECO:0000313" key="1">
    <source>
        <dbReference type="EMBL" id="MDF2260900.1"/>
    </source>
</evidence>
<dbReference type="EMBL" id="JARHTQ010000043">
    <property type="protein sequence ID" value="MDF2260900.1"/>
    <property type="molecule type" value="Genomic_DNA"/>
</dbReference>
<dbReference type="RefSeq" id="WP_275821966.1">
    <property type="nucleotide sequence ID" value="NZ_BAAANM010000041.1"/>
</dbReference>
<comment type="caution">
    <text evidence="1">The sequence shown here is derived from an EMBL/GenBank/DDBJ whole genome shotgun (WGS) entry which is preliminary data.</text>
</comment>
<organism evidence="1 2">
    <name type="scientific">Streptantibioticus ferralitis</name>
    <dbReference type="NCBI Taxonomy" id="236510"/>
    <lineage>
        <taxon>Bacteria</taxon>
        <taxon>Bacillati</taxon>
        <taxon>Actinomycetota</taxon>
        <taxon>Actinomycetes</taxon>
        <taxon>Kitasatosporales</taxon>
        <taxon>Streptomycetaceae</taxon>
        <taxon>Streptantibioticus</taxon>
    </lineage>
</organism>
<protein>
    <submittedName>
        <fullName evidence="1">Uncharacterized protein</fullName>
    </submittedName>
</protein>
<dbReference type="Proteomes" id="UP001220022">
    <property type="component" value="Unassembled WGS sequence"/>
</dbReference>
<evidence type="ECO:0000313" key="2">
    <source>
        <dbReference type="Proteomes" id="UP001220022"/>
    </source>
</evidence>
<keyword evidence="2" id="KW-1185">Reference proteome</keyword>